<name>A0A016TIL0_9BILA</name>
<reference evidence="2" key="1">
    <citation type="journal article" date="2015" name="Nat. Genet.">
        <title>The genome and transcriptome of the zoonotic hookworm Ancylostoma ceylanicum identify infection-specific gene families.</title>
        <authorList>
            <person name="Schwarz E.M."/>
            <person name="Hu Y."/>
            <person name="Antoshechkin I."/>
            <person name="Miller M.M."/>
            <person name="Sternberg P.W."/>
            <person name="Aroian R.V."/>
        </authorList>
    </citation>
    <scope>NUCLEOTIDE SEQUENCE</scope>
    <source>
        <strain evidence="2">HY135</strain>
    </source>
</reference>
<organism evidence="1 2">
    <name type="scientific">Ancylostoma ceylanicum</name>
    <dbReference type="NCBI Taxonomy" id="53326"/>
    <lineage>
        <taxon>Eukaryota</taxon>
        <taxon>Metazoa</taxon>
        <taxon>Ecdysozoa</taxon>
        <taxon>Nematoda</taxon>
        <taxon>Chromadorea</taxon>
        <taxon>Rhabditida</taxon>
        <taxon>Rhabditina</taxon>
        <taxon>Rhabditomorpha</taxon>
        <taxon>Strongyloidea</taxon>
        <taxon>Ancylostomatidae</taxon>
        <taxon>Ancylostomatinae</taxon>
        <taxon>Ancylostoma</taxon>
    </lineage>
</organism>
<dbReference type="Proteomes" id="UP000024635">
    <property type="component" value="Unassembled WGS sequence"/>
</dbReference>
<evidence type="ECO:0000313" key="2">
    <source>
        <dbReference type="Proteomes" id="UP000024635"/>
    </source>
</evidence>
<evidence type="ECO:0000313" key="1">
    <source>
        <dbReference type="EMBL" id="EYC02423.1"/>
    </source>
</evidence>
<gene>
    <name evidence="1" type="primary">Acey_s0100.g3291</name>
    <name evidence="1" type="ORF">Y032_0100g3291</name>
</gene>
<proteinExistence type="predicted"/>
<accession>A0A016TIL0</accession>
<dbReference type="AlphaFoldDB" id="A0A016TIL0"/>
<sequence length="78" mass="9263">MRIRCFAHHGCWKELHSARSEFDDIAGVPKSSHLSNKLWAMHQEMKDILELDTYFCSLFINEQNYHTTVPIDVRMRLI</sequence>
<comment type="caution">
    <text evidence="1">The sequence shown here is derived from an EMBL/GenBank/DDBJ whole genome shotgun (WGS) entry which is preliminary data.</text>
</comment>
<keyword evidence="2" id="KW-1185">Reference proteome</keyword>
<protein>
    <submittedName>
        <fullName evidence="1">Uncharacterized protein</fullName>
    </submittedName>
</protein>
<dbReference type="EMBL" id="JARK01001436">
    <property type="protein sequence ID" value="EYC02423.1"/>
    <property type="molecule type" value="Genomic_DNA"/>
</dbReference>